<feature type="domain" description="B box-type" evidence="3">
    <location>
        <begin position="1"/>
        <end position="42"/>
    </location>
</feature>
<sequence>MGGEMCDDHPDEKLRFVCVVCDKLICRDCKLTEHEGHKTIDISKARAGLREKLERHKERLEQRLTVLENVAREVEEDRSTASRVEGEVEKEIHHRVAVVTGWIQEVEAEAMEALRTTTIKTETSFNSTTTDLDKRRKTFKEMVEEVSTMLSNLDDQDSNSNPIEALRLEQDMRTGRGSGEKLELLTEGLPTYSVRPFLRKEKSCLTADAVRLFVGAPVFTQVSKMTPKVALSPVFRCAHASGARVTAICPMLDGTVWVAHDVTAGEDEQQRVALYSAKGKPLREQKVRGRVNIVRVSHDWVFVGGDHVQKVMNAHETRDIVTERLDEHHVPKGGSLKAMKPAEKHNVFSKLDIRFSIKSAQSGERSVCTVEARNMPLLWIVGTSSFTIKVQRPLAMDADSSGQFFAVVDADPSVRLYRLSHTEPVSVYKPTHEECFSPTDVCFHVLDGKEVLLVADWANNAIHVLDFREKFRFIGYLGAGCPLLAEPTAITKDDGDRLWIGCKGGQLLTCLSADDVLHDSDEEARDEGLHVSD</sequence>
<dbReference type="SUPFAM" id="SSF57845">
    <property type="entry name" value="B-box zinc-binding domain"/>
    <property type="match status" value="1"/>
</dbReference>
<reference evidence="4 5" key="1">
    <citation type="journal article" date="2023" name="Sci. Data">
        <title>Genome assembly of the Korean intertidal mud-creeper Batillaria attramentaria.</title>
        <authorList>
            <person name="Patra A.K."/>
            <person name="Ho P.T."/>
            <person name="Jun S."/>
            <person name="Lee S.J."/>
            <person name="Kim Y."/>
            <person name="Won Y.J."/>
        </authorList>
    </citation>
    <scope>NUCLEOTIDE SEQUENCE [LARGE SCALE GENOMIC DNA]</scope>
    <source>
        <strain evidence="4">Wonlab-2016</strain>
    </source>
</reference>
<comment type="caution">
    <text evidence="4">The sequence shown here is derived from an EMBL/GenBank/DDBJ whole genome shotgun (WGS) entry which is preliminary data.</text>
</comment>
<evidence type="ECO:0000256" key="1">
    <source>
        <dbReference type="PROSITE-ProRule" id="PRU00024"/>
    </source>
</evidence>
<keyword evidence="2" id="KW-0175">Coiled coil</keyword>
<dbReference type="PROSITE" id="PS50119">
    <property type="entry name" value="ZF_BBOX"/>
    <property type="match status" value="1"/>
</dbReference>
<dbReference type="Gene3D" id="3.30.160.60">
    <property type="entry name" value="Classic Zinc Finger"/>
    <property type="match status" value="1"/>
</dbReference>
<evidence type="ECO:0000313" key="5">
    <source>
        <dbReference type="Proteomes" id="UP001519460"/>
    </source>
</evidence>
<keyword evidence="1" id="KW-0479">Metal-binding</keyword>
<dbReference type="AlphaFoldDB" id="A0ABD0KAH5"/>
<dbReference type="GO" id="GO:0008270">
    <property type="term" value="F:zinc ion binding"/>
    <property type="evidence" value="ECO:0007669"/>
    <property type="project" value="UniProtKB-KW"/>
</dbReference>
<dbReference type="InterPro" id="IPR047153">
    <property type="entry name" value="TRIM45/56/19-like"/>
</dbReference>
<feature type="coiled-coil region" evidence="2">
    <location>
        <begin position="50"/>
        <end position="77"/>
    </location>
</feature>
<accession>A0ABD0KAH5</accession>
<keyword evidence="5" id="KW-1185">Reference proteome</keyword>
<dbReference type="SMART" id="SM00336">
    <property type="entry name" value="BBOX"/>
    <property type="match status" value="1"/>
</dbReference>
<evidence type="ECO:0000256" key="2">
    <source>
        <dbReference type="SAM" id="Coils"/>
    </source>
</evidence>
<dbReference type="InterPro" id="IPR011044">
    <property type="entry name" value="Quino_amine_DH_bsu"/>
</dbReference>
<dbReference type="Proteomes" id="UP001519460">
    <property type="component" value="Unassembled WGS sequence"/>
</dbReference>
<proteinExistence type="predicted"/>
<dbReference type="PANTHER" id="PTHR25462:SF299">
    <property type="entry name" value="E3 UBIQUITIN-PROTEIN LIGASE TRIM56"/>
    <property type="match status" value="1"/>
</dbReference>
<dbReference type="PANTHER" id="PTHR25462">
    <property type="entry name" value="BONUS, ISOFORM C-RELATED"/>
    <property type="match status" value="1"/>
</dbReference>
<dbReference type="InterPro" id="IPR000315">
    <property type="entry name" value="Znf_B-box"/>
</dbReference>
<name>A0ABD0KAH5_9CAEN</name>
<keyword evidence="1" id="KW-0862">Zinc</keyword>
<organism evidence="4 5">
    <name type="scientific">Batillaria attramentaria</name>
    <dbReference type="NCBI Taxonomy" id="370345"/>
    <lineage>
        <taxon>Eukaryota</taxon>
        <taxon>Metazoa</taxon>
        <taxon>Spiralia</taxon>
        <taxon>Lophotrochozoa</taxon>
        <taxon>Mollusca</taxon>
        <taxon>Gastropoda</taxon>
        <taxon>Caenogastropoda</taxon>
        <taxon>Sorbeoconcha</taxon>
        <taxon>Cerithioidea</taxon>
        <taxon>Batillariidae</taxon>
        <taxon>Batillaria</taxon>
    </lineage>
</organism>
<dbReference type="EMBL" id="JACVVK020000216">
    <property type="protein sequence ID" value="KAK7484093.1"/>
    <property type="molecule type" value="Genomic_DNA"/>
</dbReference>
<dbReference type="Pfam" id="PF00643">
    <property type="entry name" value="zf-B_box"/>
    <property type="match status" value="1"/>
</dbReference>
<evidence type="ECO:0000313" key="4">
    <source>
        <dbReference type="EMBL" id="KAK7484093.1"/>
    </source>
</evidence>
<keyword evidence="1" id="KW-0863">Zinc-finger</keyword>
<protein>
    <recommendedName>
        <fullName evidence="3">B box-type domain-containing protein</fullName>
    </recommendedName>
</protein>
<gene>
    <name evidence="4" type="ORF">BaRGS_00024705</name>
</gene>
<dbReference type="SUPFAM" id="SSF50969">
    <property type="entry name" value="YVTN repeat-like/Quinoprotein amine dehydrogenase"/>
    <property type="match status" value="1"/>
</dbReference>
<evidence type="ECO:0000259" key="3">
    <source>
        <dbReference type="PROSITE" id="PS50119"/>
    </source>
</evidence>